<dbReference type="GO" id="GO:0016887">
    <property type="term" value="F:ATP hydrolysis activity"/>
    <property type="evidence" value="ECO:0007669"/>
    <property type="project" value="InterPro"/>
</dbReference>
<gene>
    <name evidence="3" type="ORF">C7B43_17505</name>
</gene>
<comment type="similarity">
    <text evidence="1">Belongs to the GSP E family.</text>
</comment>
<dbReference type="SUPFAM" id="SSF52540">
    <property type="entry name" value="P-loop containing nucleoside triphosphate hydrolases"/>
    <property type="match status" value="1"/>
</dbReference>
<dbReference type="InterPro" id="IPR001482">
    <property type="entry name" value="T2SS/T4SS_dom"/>
</dbReference>
<dbReference type="Proteomes" id="UP000242699">
    <property type="component" value="Unassembled WGS sequence"/>
</dbReference>
<dbReference type="InterPro" id="IPR027417">
    <property type="entry name" value="P-loop_NTPase"/>
</dbReference>
<dbReference type="Pfam" id="PF00437">
    <property type="entry name" value="T2SSE"/>
    <property type="match status" value="1"/>
</dbReference>
<dbReference type="InterPro" id="IPR050921">
    <property type="entry name" value="T4SS_GSP_E_ATPase"/>
</dbReference>
<dbReference type="PANTHER" id="PTHR30486">
    <property type="entry name" value="TWITCHING MOTILITY PROTEIN PILT"/>
    <property type="match status" value="1"/>
</dbReference>
<organism evidence="3 4">
    <name type="scientific">Sulfobacillus benefaciens</name>
    <dbReference type="NCBI Taxonomy" id="453960"/>
    <lineage>
        <taxon>Bacteria</taxon>
        <taxon>Bacillati</taxon>
        <taxon>Bacillota</taxon>
        <taxon>Clostridia</taxon>
        <taxon>Eubacteriales</taxon>
        <taxon>Clostridiales Family XVII. Incertae Sedis</taxon>
        <taxon>Sulfobacillus</taxon>
    </lineage>
</organism>
<feature type="domain" description="Bacterial type II secretion system protein E" evidence="2">
    <location>
        <begin position="99"/>
        <end position="374"/>
    </location>
</feature>
<evidence type="ECO:0000259" key="2">
    <source>
        <dbReference type="Pfam" id="PF00437"/>
    </source>
</evidence>
<accession>A0A2T2WSH8</accession>
<dbReference type="Gene3D" id="3.40.50.300">
    <property type="entry name" value="P-loop containing nucleotide triphosphate hydrolases"/>
    <property type="match status" value="1"/>
</dbReference>
<dbReference type="CDD" id="cd01130">
    <property type="entry name" value="VirB11-like_ATPase"/>
    <property type="match status" value="1"/>
</dbReference>
<evidence type="ECO:0000256" key="1">
    <source>
        <dbReference type="ARBA" id="ARBA00006611"/>
    </source>
</evidence>
<evidence type="ECO:0000313" key="4">
    <source>
        <dbReference type="Proteomes" id="UP000242699"/>
    </source>
</evidence>
<sequence>MSLRNRINGMSSGASQAFKAIKSSQVSNKGGEFDYLGSNFLALKGRVQDALLTQVMDPEKLSREELRGMILNIVEADKEISPLEKDALVRILVDEILGYGPIQALLDDPDISEIMINGPSRIYIERQGALIKTDVTFRDETHLRSVLEKMLSFTGRRVDESSPMVDSRLPDGSRLNAILRPLAVSGDSVTIRKFAKDPFVLSQLVQIGTLSAEMAEFIQAAVHGKLNVVVSGGTGSGKTTTLNALSAFIPASERIVTIEDAAELQLQQDHKVSLEARPANIEGKGGVAIRDLVRNALRMRPDRIIVGEVRGGEALDMLQAMNTGHEGSLTTVHANSPRDCIARIETMVLMAGADLPLTAIRTQIASAIDIIVQQARLLDGTRRIIRITEVVGMEGGVITTQDLFQFDQTGVDEEGKVMGIYRANGIRAKNFDRIRSQGVDLSPAVFGIGM</sequence>
<dbReference type="EMBL" id="PXYT01000059">
    <property type="protein sequence ID" value="PSR25194.1"/>
    <property type="molecule type" value="Genomic_DNA"/>
</dbReference>
<comment type="caution">
    <text evidence="3">The sequence shown here is derived from an EMBL/GenBank/DDBJ whole genome shotgun (WGS) entry which is preliminary data.</text>
</comment>
<reference evidence="3 4" key="1">
    <citation type="journal article" date="2014" name="BMC Genomics">
        <title>Comparison of environmental and isolate Sulfobacillus genomes reveals diverse carbon, sulfur, nitrogen, and hydrogen metabolisms.</title>
        <authorList>
            <person name="Justice N.B."/>
            <person name="Norman A."/>
            <person name="Brown C.T."/>
            <person name="Singh A."/>
            <person name="Thomas B.C."/>
            <person name="Banfield J.F."/>
        </authorList>
    </citation>
    <scope>NUCLEOTIDE SEQUENCE [LARGE SCALE GENOMIC DNA]</scope>
    <source>
        <strain evidence="3">AMDSBA1</strain>
    </source>
</reference>
<evidence type="ECO:0000313" key="3">
    <source>
        <dbReference type="EMBL" id="PSR25194.1"/>
    </source>
</evidence>
<dbReference type="AlphaFoldDB" id="A0A2T2WSH8"/>
<dbReference type="PANTHER" id="PTHR30486:SF15">
    <property type="entry name" value="TYPE II_IV SECRETION SYSTEM ATPASE"/>
    <property type="match status" value="1"/>
</dbReference>
<proteinExistence type="inferred from homology"/>
<name>A0A2T2WSH8_9FIRM</name>
<protein>
    <submittedName>
        <fullName evidence="3">Type II secretion system protein E</fullName>
    </submittedName>
</protein>
<dbReference type="Gene3D" id="3.30.450.380">
    <property type="match status" value="1"/>
</dbReference>